<name>A0AA35ZGQ4_LACSI</name>
<keyword evidence="6" id="KW-0812">Transmembrane</keyword>
<dbReference type="Pfam" id="PF10248">
    <property type="entry name" value="Mlf1IP"/>
    <property type="match status" value="2"/>
</dbReference>
<keyword evidence="6" id="KW-1133">Transmembrane helix</keyword>
<dbReference type="EMBL" id="OX465083">
    <property type="protein sequence ID" value="CAI9292259.1"/>
    <property type="molecule type" value="Genomic_DNA"/>
</dbReference>
<feature type="compositionally biased region" description="Polar residues" evidence="5">
    <location>
        <begin position="415"/>
        <end position="429"/>
    </location>
</feature>
<feature type="region of interest" description="Disordered" evidence="5">
    <location>
        <begin position="412"/>
        <end position="431"/>
    </location>
</feature>
<reference evidence="7" key="1">
    <citation type="submission" date="2023-04" db="EMBL/GenBank/DDBJ databases">
        <authorList>
            <person name="Vijverberg K."/>
            <person name="Xiong W."/>
            <person name="Schranz E."/>
        </authorList>
    </citation>
    <scope>NUCLEOTIDE SEQUENCE</scope>
</reference>
<dbReference type="Proteomes" id="UP001177003">
    <property type="component" value="Chromosome 7"/>
</dbReference>
<feature type="region of interest" description="Disordered" evidence="5">
    <location>
        <begin position="76"/>
        <end position="117"/>
    </location>
</feature>
<feature type="compositionally biased region" description="Low complexity" evidence="5">
    <location>
        <begin position="12"/>
        <end position="25"/>
    </location>
</feature>
<feature type="compositionally biased region" description="Basic and acidic residues" evidence="5">
    <location>
        <begin position="1"/>
        <end position="11"/>
    </location>
</feature>
<evidence type="ECO:0000313" key="7">
    <source>
        <dbReference type="EMBL" id="CAI9292259.1"/>
    </source>
</evidence>
<proteinExistence type="inferred from homology"/>
<feature type="region of interest" description="Disordered" evidence="5">
    <location>
        <begin position="263"/>
        <end position="292"/>
    </location>
</feature>
<evidence type="ECO:0000313" key="8">
    <source>
        <dbReference type="Proteomes" id="UP001177003"/>
    </source>
</evidence>
<accession>A0AA35ZGQ4</accession>
<evidence type="ECO:0000256" key="4">
    <source>
        <dbReference type="ARBA" id="ARBA00022553"/>
    </source>
</evidence>
<comment type="subcellular location">
    <subcellularLocation>
        <location evidence="1">Cytoplasm</location>
    </subcellularLocation>
</comment>
<keyword evidence="3" id="KW-0963">Cytoplasm</keyword>
<evidence type="ECO:0000256" key="3">
    <source>
        <dbReference type="ARBA" id="ARBA00022490"/>
    </source>
</evidence>
<dbReference type="PANTHER" id="PTHR13105">
    <property type="entry name" value="MYELOID LEUKEMIA FACTOR"/>
    <property type="match status" value="1"/>
</dbReference>
<evidence type="ECO:0000256" key="6">
    <source>
        <dbReference type="SAM" id="Phobius"/>
    </source>
</evidence>
<dbReference type="InterPro" id="IPR019376">
    <property type="entry name" value="Myeloid_leukemia_factor"/>
</dbReference>
<dbReference type="AlphaFoldDB" id="A0AA35ZGQ4"/>
<keyword evidence="4" id="KW-0597">Phosphoprotein</keyword>
<keyword evidence="8" id="KW-1185">Reference proteome</keyword>
<feature type="region of interest" description="Disordered" evidence="5">
    <location>
        <begin position="1"/>
        <end position="25"/>
    </location>
</feature>
<gene>
    <name evidence="7" type="ORF">LSALG_LOCUS31345</name>
</gene>
<evidence type="ECO:0000256" key="5">
    <source>
        <dbReference type="SAM" id="MobiDB-lite"/>
    </source>
</evidence>
<protein>
    <submittedName>
        <fullName evidence="7">Uncharacterized protein</fullName>
    </submittedName>
</protein>
<evidence type="ECO:0000256" key="1">
    <source>
        <dbReference type="ARBA" id="ARBA00004496"/>
    </source>
</evidence>
<dbReference type="GO" id="GO:0005737">
    <property type="term" value="C:cytoplasm"/>
    <property type="evidence" value="ECO:0007669"/>
    <property type="project" value="UniProtKB-SubCell"/>
</dbReference>
<keyword evidence="6" id="KW-0472">Membrane</keyword>
<feature type="compositionally biased region" description="Basic and acidic residues" evidence="5">
    <location>
        <begin position="108"/>
        <end position="117"/>
    </location>
</feature>
<organism evidence="7 8">
    <name type="scientific">Lactuca saligna</name>
    <name type="common">Willowleaf lettuce</name>
    <dbReference type="NCBI Taxonomy" id="75948"/>
    <lineage>
        <taxon>Eukaryota</taxon>
        <taxon>Viridiplantae</taxon>
        <taxon>Streptophyta</taxon>
        <taxon>Embryophyta</taxon>
        <taxon>Tracheophyta</taxon>
        <taxon>Spermatophyta</taxon>
        <taxon>Magnoliopsida</taxon>
        <taxon>eudicotyledons</taxon>
        <taxon>Gunneridae</taxon>
        <taxon>Pentapetalae</taxon>
        <taxon>asterids</taxon>
        <taxon>campanulids</taxon>
        <taxon>Asterales</taxon>
        <taxon>Asteraceae</taxon>
        <taxon>Cichorioideae</taxon>
        <taxon>Cichorieae</taxon>
        <taxon>Lactucinae</taxon>
        <taxon>Lactuca</taxon>
    </lineage>
</organism>
<evidence type="ECO:0000256" key="2">
    <source>
        <dbReference type="ARBA" id="ARBA00008332"/>
    </source>
</evidence>
<comment type="similarity">
    <text evidence="2">Belongs to the MLF family.</text>
</comment>
<feature type="transmembrane region" description="Helical" evidence="6">
    <location>
        <begin position="344"/>
        <end position="367"/>
    </location>
</feature>
<sequence length="598" mass="67071">MQRERQTRDESMNSSNRSMMSSIFGGRDPFDDPFFTRPFGSIFEHNNIFDTHGSSEDLLHLNANSSKGLVIEEIDSDDEREGEEGQNGNSGVVTDDKPHRVATSSKDPLIEHPDDEEEVKKETRFNKNHNRTKTQSISFKKVTYGGINGAYYTATTTRKSNNDGVVLEDTKEADKTTGQATHRISKGIHDKGHSVTRKLGTDGEVDTVQTLHNLNQDELASFEEEWEGNADMHIPPWNQEFNSFGKPRFGSMGPFGLALEAAGGSQRSGRLRSENQEQTSSSRSQPKKKETRGVIYAGRRANSGRKSKELYTLCIIELVIEDLLGKEKHCSYVTHTYPKPNLSYLFSFLEVSITLLLFSYSLFLSLISSFKVSQSKMSKLFRGKDPFDDPFFTGHFHDHGGSRKEITIEELDTDGGNSAPNTQVSVTKTPTRKSQESDSFSFRRVAYGGVNGVYYSSSIGQRTGSDGVVFLEIKEEDKTVGQALHSISRGIHEKGHTLTKKRDPFGKEDSLQILHNLNEDELNAFEENWKVKADKHIPGWNDGFNLLENAGMEGYGELGWKDEGGWGMWTLPWRDEWGTDGGQPSYGRVKKVTPVDIM</sequence>